<dbReference type="InterPro" id="IPR014717">
    <property type="entry name" value="Transl_elong_EF1B/ribsomal_bS6"/>
</dbReference>
<evidence type="ECO:0000256" key="2">
    <source>
        <dbReference type="SAM" id="Phobius"/>
    </source>
</evidence>
<dbReference type="Gene3D" id="3.30.70.60">
    <property type="match status" value="1"/>
</dbReference>
<dbReference type="AlphaFoldDB" id="A0A2H0LUS7"/>
<evidence type="ECO:0008006" key="5">
    <source>
        <dbReference type="Google" id="ProtNLM"/>
    </source>
</evidence>
<name>A0A2H0LUS7_9BACT</name>
<organism evidence="3 4">
    <name type="scientific">Candidatus Abzuiibacterium crystallinum</name>
    <dbReference type="NCBI Taxonomy" id="1974748"/>
    <lineage>
        <taxon>Bacteria</taxon>
        <taxon>Pseudomonadati</taxon>
        <taxon>Candidatus Omnitrophota</taxon>
        <taxon>Candidatus Abzuiibacterium</taxon>
    </lineage>
</organism>
<keyword evidence="2" id="KW-0812">Transmembrane</keyword>
<reference evidence="3 4" key="1">
    <citation type="submission" date="2017-09" db="EMBL/GenBank/DDBJ databases">
        <title>Depth-based differentiation of microbial function through sediment-hosted aquifers and enrichment of novel symbionts in the deep terrestrial subsurface.</title>
        <authorList>
            <person name="Probst A.J."/>
            <person name="Ladd B."/>
            <person name="Jarett J.K."/>
            <person name="Geller-Mcgrath D.E."/>
            <person name="Sieber C.M."/>
            <person name="Emerson J.B."/>
            <person name="Anantharaman K."/>
            <person name="Thomas B.C."/>
            <person name="Malmstrom R."/>
            <person name="Stieglmeier M."/>
            <person name="Klingl A."/>
            <person name="Woyke T."/>
            <person name="Ryan C.M."/>
            <person name="Banfield J.F."/>
        </authorList>
    </citation>
    <scope>NUCLEOTIDE SEQUENCE [LARGE SCALE GENOMIC DNA]</scope>
    <source>
        <strain evidence="3">CG11_big_fil_rev_8_21_14_0_20_45_26</strain>
    </source>
</reference>
<proteinExistence type="predicted"/>
<dbReference type="Pfam" id="PF04350">
    <property type="entry name" value="PilO"/>
    <property type="match status" value="1"/>
</dbReference>
<dbReference type="GO" id="GO:0043107">
    <property type="term" value="P:type IV pilus-dependent motility"/>
    <property type="evidence" value="ECO:0007669"/>
    <property type="project" value="InterPro"/>
</dbReference>
<feature type="coiled-coil region" evidence="1">
    <location>
        <begin position="75"/>
        <end position="102"/>
    </location>
</feature>
<dbReference type="PANTHER" id="PTHR39555:SF1">
    <property type="entry name" value="TYPE IV PILUS INNER MEMBRANE COMPONENT PILO"/>
    <property type="match status" value="1"/>
</dbReference>
<comment type="caution">
    <text evidence="3">The sequence shown here is derived from an EMBL/GenBank/DDBJ whole genome shotgun (WGS) entry which is preliminary data.</text>
</comment>
<protein>
    <recommendedName>
        <fullName evidence="5">Pilus assembly protein PilO</fullName>
    </recommendedName>
</protein>
<evidence type="ECO:0000256" key="1">
    <source>
        <dbReference type="SAM" id="Coils"/>
    </source>
</evidence>
<dbReference type="Proteomes" id="UP000230859">
    <property type="component" value="Unassembled WGS sequence"/>
</dbReference>
<sequence length="212" mass="24032">MATPQGKGQKKATAKKTPIEALKLLWEKDRKQVIQLGIIVLGVLVLLSCIVIPLFFKNSTIHNQVKQLELNIRTSKSKRDRIPELEEKLKQYETEIGSTRKRFFQIHELDELLGEISKLASKDGVTLVGSRPLSDLQKNFPAPYDKKYFAVTYELTLAGGYHQFGSLFSRLEQLDKLLLIRDLNIKQNSARSLQNLQCVVQVDAFVLAPQGL</sequence>
<dbReference type="EMBL" id="PCVY01000016">
    <property type="protein sequence ID" value="PIQ87245.1"/>
    <property type="molecule type" value="Genomic_DNA"/>
</dbReference>
<feature type="transmembrane region" description="Helical" evidence="2">
    <location>
        <begin position="33"/>
        <end position="56"/>
    </location>
</feature>
<dbReference type="PANTHER" id="PTHR39555">
    <property type="entry name" value="FIMBRIAL ASSEMBLY PROTEIN PILO-LIKE PROTEIN-RELATED"/>
    <property type="match status" value="1"/>
</dbReference>
<evidence type="ECO:0000313" key="4">
    <source>
        <dbReference type="Proteomes" id="UP000230859"/>
    </source>
</evidence>
<keyword evidence="1" id="KW-0175">Coiled coil</keyword>
<evidence type="ECO:0000313" key="3">
    <source>
        <dbReference type="EMBL" id="PIQ87245.1"/>
    </source>
</evidence>
<accession>A0A2H0LUS7</accession>
<dbReference type="InterPro" id="IPR007445">
    <property type="entry name" value="PilO"/>
</dbReference>
<gene>
    <name evidence="3" type="ORF">COV74_01615</name>
</gene>
<keyword evidence="2" id="KW-0472">Membrane</keyword>
<dbReference type="GO" id="GO:0043683">
    <property type="term" value="P:type IV pilus assembly"/>
    <property type="evidence" value="ECO:0007669"/>
    <property type="project" value="InterPro"/>
</dbReference>
<keyword evidence="2" id="KW-1133">Transmembrane helix</keyword>